<dbReference type="GO" id="GO:0019748">
    <property type="term" value="P:secondary metabolic process"/>
    <property type="evidence" value="ECO:0007669"/>
    <property type="project" value="TreeGrafter"/>
</dbReference>
<name>A0A502FSE5_9PROT</name>
<proteinExistence type="predicted"/>
<dbReference type="RefSeq" id="WP_140885209.1">
    <property type="nucleotide sequence ID" value="NZ_RCZP01000021.1"/>
</dbReference>
<evidence type="ECO:0000313" key="4">
    <source>
        <dbReference type="Proteomes" id="UP000317078"/>
    </source>
</evidence>
<dbReference type="InterPro" id="IPR006680">
    <property type="entry name" value="Amidohydro-rel"/>
</dbReference>
<accession>A0A502FSE5</accession>
<evidence type="ECO:0000313" key="3">
    <source>
        <dbReference type="EMBL" id="TPG52374.1"/>
    </source>
</evidence>
<dbReference type="GO" id="GO:0005737">
    <property type="term" value="C:cytoplasm"/>
    <property type="evidence" value="ECO:0007669"/>
    <property type="project" value="TreeGrafter"/>
</dbReference>
<keyword evidence="4" id="KW-1185">Reference proteome</keyword>
<keyword evidence="1" id="KW-0456">Lyase</keyword>
<dbReference type="SUPFAM" id="SSF51556">
    <property type="entry name" value="Metallo-dependent hydrolases"/>
    <property type="match status" value="1"/>
</dbReference>
<keyword evidence="3" id="KW-0378">Hydrolase</keyword>
<evidence type="ECO:0000259" key="2">
    <source>
        <dbReference type="Pfam" id="PF04909"/>
    </source>
</evidence>
<dbReference type="EMBL" id="RCZP01000021">
    <property type="protein sequence ID" value="TPG52374.1"/>
    <property type="molecule type" value="Genomic_DNA"/>
</dbReference>
<dbReference type="GO" id="GO:0016831">
    <property type="term" value="F:carboxy-lyase activity"/>
    <property type="evidence" value="ECO:0007669"/>
    <property type="project" value="InterPro"/>
</dbReference>
<dbReference type="InterPro" id="IPR032465">
    <property type="entry name" value="ACMSD"/>
</dbReference>
<feature type="domain" description="Amidohydrolase-related" evidence="2">
    <location>
        <begin position="4"/>
        <end position="328"/>
    </location>
</feature>
<gene>
    <name evidence="3" type="ORF">EAH89_18490</name>
</gene>
<dbReference type="InterPro" id="IPR032466">
    <property type="entry name" value="Metal_Hydrolase"/>
</dbReference>
<dbReference type="PANTHER" id="PTHR21240:SF28">
    <property type="entry name" value="ISO-OROTATE DECARBOXYLASE (EUROFUNG)"/>
    <property type="match status" value="1"/>
</dbReference>
<dbReference type="OrthoDB" id="9799024at2"/>
<reference evidence="3 4" key="1">
    <citation type="journal article" date="2019" name="Environ. Microbiol.">
        <title>Species interactions and distinct microbial communities in high Arctic permafrost affected cryosols are associated with the CH4 and CO2 gas fluxes.</title>
        <authorList>
            <person name="Altshuler I."/>
            <person name="Hamel J."/>
            <person name="Turney S."/>
            <person name="Magnuson E."/>
            <person name="Levesque R."/>
            <person name="Greer C."/>
            <person name="Whyte L.G."/>
        </authorList>
    </citation>
    <scope>NUCLEOTIDE SEQUENCE [LARGE SCALE GENOMIC DNA]</scope>
    <source>
        <strain evidence="3 4">S9.3B</strain>
    </source>
</reference>
<dbReference type="Pfam" id="PF04909">
    <property type="entry name" value="Amidohydro_2"/>
    <property type="match status" value="1"/>
</dbReference>
<comment type="caution">
    <text evidence="3">The sequence shown here is derived from an EMBL/GenBank/DDBJ whole genome shotgun (WGS) entry which is preliminary data.</text>
</comment>
<dbReference type="AlphaFoldDB" id="A0A502FSE5"/>
<evidence type="ECO:0000256" key="1">
    <source>
        <dbReference type="ARBA" id="ARBA00023239"/>
    </source>
</evidence>
<dbReference type="Gene3D" id="3.20.20.140">
    <property type="entry name" value="Metal-dependent hydrolases"/>
    <property type="match status" value="1"/>
</dbReference>
<protein>
    <submittedName>
        <fullName evidence="3">Amidohydrolase</fullName>
    </submittedName>
</protein>
<dbReference type="GO" id="GO:0016787">
    <property type="term" value="F:hydrolase activity"/>
    <property type="evidence" value="ECO:0007669"/>
    <property type="project" value="UniProtKB-KW"/>
</dbReference>
<sequence>MTVIDAHTHVLTEAMIAAIARDVPALAPRLTRVSDDAALLEILDVKQNPFPRAAWDLERRFADMAAQRVDLHVVCNIPHTFLYEADTGAAAAVSEIQNEAIGALCRQHPDRFLGLATAAMQDPAGAAATLERAVTQHGLRGLHLGSNIAGRNLDDPALDAVWEVLDRHALLVLVHPHKVVAAERMRGYYLTNLIGNPLETTIAAASLVFGGVIERHPNIRFLLSHAGGFVPFQAGRFRHGWKVRQEPRARLKGDPVESLGRLLYDSITHAPGALRFLLDEVGPERILFGTDYPFDMGTTRGVGEIEEAIPDSAARAAILSGNARRLLGTPVAA</sequence>
<dbReference type="PANTHER" id="PTHR21240">
    <property type="entry name" value="2-AMINO-3-CARBOXYLMUCONATE-6-SEMIALDEHYDE DECARBOXYLASE"/>
    <property type="match status" value="1"/>
</dbReference>
<organism evidence="3 4">
    <name type="scientific">Muricoccus nepalensis</name>
    <dbReference type="NCBI Taxonomy" id="1854500"/>
    <lineage>
        <taxon>Bacteria</taxon>
        <taxon>Pseudomonadati</taxon>
        <taxon>Pseudomonadota</taxon>
        <taxon>Alphaproteobacteria</taxon>
        <taxon>Acetobacterales</taxon>
        <taxon>Roseomonadaceae</taxon>
        <taxon>Muricoccus</taxon>
    </lineage>
</organism>
<dbReference type="Proteomes" id="UP000317078">
    <property type="component" value="Unassembled WGS sequence"/>
</dbReference>